<keyword evidence="2" id="KW-1185">Reference proteome</keyword>
<name>A0A562S998_9BACT</name>
<sequence length="480" mass="53541">MQNKISYYVRIFILDHEYIVANETKTIENRGLFSLDNARTSHSLFFVGKCGGEIRVELSVLIKQLANGDIHVSGKALLFEGTSENTGDLDGQSSFTKDIRANTTDRISFRVRNTDEGDDYTDIFMEFSNTKLNDQDCTANIKAKAMVLGSGFTGNALSNINSPLPVRNGVKVDFQNCDIYCSPSTGTHEVHGDIRAKYDAKRGPDSDLLLPVTDETATPDTIGRYNHFSGNGSIYWHPHTGPMEVRGGIRSSWARQGWERSVYGYPTSDEMKINDQPAQWYSDFQNGVIFWQDNAEVQPRMASINGSQVRKAFENFFREHAADPKLKIDSVNIVGVGPTRYDFWRSKNRIITFQITGEYAVDWIPDPDYTITLHLEFFADPLPNGRTVSKIYVRKISHSISTYNFAGLGTSELAQGLHAKLEEVFRAPIDLTAGQNIPENAGLLSFKVMADGGFSFYFRPDFAGGFAAAVVQAMLNNMAS</sequence>
<gene>
    <name evidence="1" type="ORF">IQ13_4207</name>
</gene>
<dbReference type="Proteomes" id="UP000316167">
    <property type="component" value="Unassembled WGS sequence"/>
</dbReference>
<evidence type="ECO:0000313" key="1">
    <source>
        <dbReference type="EMBL" id="TWI77965.1"/>
    </source>
</evidence>
<proteinExistence type="predicted"/>
<comment type="caution">
    <text evidence="1">The sequence shown here is derived from an EMBL/GenBank/DDBJ whole genome shotgun (WGS) entry which is preliminary data.</text>
</comment>
<accession>A0A562S998</accession>
<reference evidence="1 2" key="1">
    <citation type="journal article" date="2015" name="Stand. Genomic Sci.">
        <title>Genomic Encyclopedia of Bacterial and Archaeal Type Strains, Phase III: the genomes of soil and plant-associated and newly described type strains.</title>
        <authorList>
            <person name="Whitman W.B."/>
            <person name="Woyke T."/>
            <person name="Klenk H.P."/>
            <person name="Zhou Y."/>
            <person name="Lilburn T.G."/>
            <person name="Beck B.J."/>
            <person name="De Vos P."/>
            <person name="Vandamme P."/>
            <person name="Eisen J.A."/>
            <person name="Garrity G."/>
            <person name="Hugenholtz P."/>
            <person name="Kyrpides N.C."/>
        </authorList>
    </citation>
    <scope>NUCLEOTIDE SEQUENCE [LARGE SCALE GENOMIC DNA]</scope>
    <source>
        <strain evidence="1 2">CGMCC 1.7271</strain>
    </source>
</reference>
<protein>
    <submittedName>
        <fullName evidence="1">LGFP repeat-containing protein</fullName>
    </submittedName>
</protein>
<evidence type="ECO:0000313" key="2">
    <source>
        <dbReference type="Proteomes" id="UP000316167"/>
    </source>
</evidence>
<dbReference type="EMBL" id="VLLE01000008">
    <property type="protein sequence ID" value="TWI77965.1"/>
    <property type="molecule type" value="Genomic_DNA"/>
</dbReference>
<dbReference type="RefSeq" id="WP_144888663.1">
    <property type="nucleotide sequence ID" value="NZ_VLLE01000008.1"/>
</dbReference>
<dbReference type="InterPro" id="IPR013207">
    <property type="entry name" value="LGFP"/>
</dbReference>
<dbReference type="AlphaFoldDB" id="A0A562S998"/>
<dbReference type="OrthoDB" id="514320at2"/>
<organism evidence="1 2">
    <name type="scientific">Lacibacter cauensis</name>
    <dbReference type="NCBI Taxonomy" id="510947"/>
    <lineage>
        <taxon>Bacteria</taxon>
        <taxon>Pseudomonadati</taxon>
        <taxon>Bacteroidota</taxon>
        <taxon>Chitinophagia</taxon>
        <taxon>Chitinophagales</taxon>
        <taxon>Chitinophagaceae</taxon>
        <taxon>Lacibacter</taxon>
    </lineage>
</organism>
<dbReference type="Pfam" id="PF08310">
    <property type="entry name" value="LGFP"/>
    <property type="match status" value="3"/>
</dbReference>